<evidence type="ECO:0000259" key="1">
    <source>
        <dbReference type="Pfam" id="PF03724"/>
    </source>
</evidence>
<sequence>MKSLFIIGLLLAGLISFSCKENGESKPKEEQKLMTSSQKAKLINGRWEVNYLAAMPKPMDSLFPRIKPSLIIDADKGQISGTTGCNNFSGKVSIEGKEFILDEAIALTKKMCPDMTGEESFMKTLQRVNTYSVTDRGQTLNLITGDMAVMRLQRVQED</sequence>
<dbReference type="Pfam" id="PF03724">
    <property type="entry name" value="META"/>
    <property type="match status" value="1"/>
</dbReference>
<dbReference type="InterPro" id="IPR038670">
    <property type="entry name" value="HslJ-like_sf"/>
</dbReference>
<dbReference type="InterPro" id="IPR053147">
    <property type="entry name" value="Hsp_HslJ-like"/>
</dbReference>
<dbReference type="OrthoDB" id="880459at2"/>
<dbReference type="Proteomes" id="UP000460416">
    <property type="component" value="Unassembled WGS sequence"/>
</dbReference>
<proteinExistence type="predicted"/>
<dbReference type="RefSeq" id="WP_156272877.1">
    <property type="nucleotide sequence ID" value="NZ_BAABGI010000005.1"/>
</dbReference>
<evidence type="ECO:0000313" key="2">
    <source>
        <dbReference type="EMBL" id="MUP41005.1"/>
    </source>
</evidence>
<accession>A0A7M3SWM4</accession>
<protein>
    <submittedName>
        <fullName evidence="2">META domain-containing protein</fullName>
    </submittedName>
</protein>
<dbReference type="PROSITE" id="PS51257">
    <property type="entry name" value="PROKAR_LIPOPROTEIN"/>
    <property type="match status" value="1"/>
</dbReference>
<gene>
    <name evidence="2" type="ORF">FLP08_00320</name>
</gene>
<keyword evidence="3" id="KW-1185">Reference proteome</keyword>
<dbReference type="EMBL" id="VJVW01000001">
    <property type="protein sequence ID" value="MUP41005.1"/>
    <property type="molecule type" value="Genomic_DNA"/>
</dbReference>
<evidence type="ECO:0000313" key="3">
    <source>
        <dbReference type="Proteomes" id="UP000460416"/>
    </source>
</evidence>
<name>A0A7M3SWM4_9FLAO</name>
<comment type="caution">
    <text evidence="2">The sequence shown here is derived from an EMBL/GenBank/DDBJ whole genome shotgun (WGS) entry which is preliminary data.</text>
</comment>
<dbReference type="Gene3D" id="2.40.128.270">
    <property type="match status" value="1"/>
</dbReference>
<dbReference type="InterPro" id="IPR005184">
    <property type="entry name" value="DUF306_Meta_HslJ"/>
</dbReference>
<dbReference type="AlphaFoldDB" id="A0A7M3SWM4"/>
<reference evidence="2 3" key="1">
    <citation type="submission" date="2019-07" db="EMBL/GenBank/DDBJ databases">
        <title>Gramella aestuarii sp. nov., isolated from a tidal flat, and emended description of Gramella echinicola.</title>
        <authorList>
            <person name="Liu L."/>
        </authorList>
    </citation>
    <scope>NUCLEOTIDE SEQUENCE [LARGE SCALE GENOMIC DNA]</scope>
    <source>
        <strain evidence="2 3">BS12</strain>
    </source>
</reference>
<dbReference type="PANTHER" id="PTHR35535:SF1">
    <property type="entry name" value="HEAT SHOCK PROTEIN HSLJ"/>
    <property type="match status" value="1"/>
</dbReference>
<organism evidence="2 3">
    <name type="scientific">Christiangramia aestuarii</name>
    <dbReference type="NCBI Taxonomy" id="1028746"/>
    <lineage>
        <taxon>Bacteria</taxon>
        <taxon>Pseudomonadati</taxon>
        <taxon>Bacteroidota</taxon>
        <taxon>Flavobacteriia</taxon>
        <taxon>Flavobacteriales</taxon>
        <taxon>Flavobacteriaceae</taxon>
        <taxon>Christiangramia</taxon>
    </lineage>
</organism>
<feature type="domain" description="DUF306" evidence="1">
    <location>
        <begin position="40"/>
        <end position="150"/>
    </location>
</feature>
<dbReference type="PANTHER" id="PTHR35535">
    <property type="entry name" value="HEAT SHOCK PROTEIN HSLJ"/>
    <property type="match status" value="1"/>
</dbReference>